<gene>
    <name evidence="1" type="ORF">MANES_04G126300v8</name>
</gene>
<proteinExistence type="predicted"/>
<organism evidence="1 2">
    <name type="scientific">Manihot esculenta</name>
    <name type="common">Cassava</name>
    <name type="synonym">Jatropha manihot</name>
    <dbReference type="NCBI Taxonomy" id="3983"/>
    <lineage>
        <taxon>Eukaryota</taxon>
        <taxon>Viridiplantae</taxon>
        <taxon>Streptophyta</taxon>
        <taxon>Embryophyta</taxon>
        <taxon>Tracheophyta</taxon>
        <taxon>Spermatophyta</taxon>
        <taxon>Magnoliopsida</taxon>
        <taxon>eudicotyledons</taxon>
        <taxon>Gunneridae</taxon>
        <taxon>Pentapetalae</taxon>
        <taxon>rosids</taxon>
        <taxon>fabids</taxon>
        <taxon>Malpighiales</taxon>
        <taxon>Euphorbiaceae</taxon>
        <taxon>Crotonoideae</taxon>
        <taxon>Manihoteae</taxon>
        <taxon>Manihot</taxon>
    </lineage>
</organism>
<evidence type="ECO:0000313" key="1">
    <source>
        <dbReference type="EMBL" id="KAG8656349.1"/>
    </source>
</evidence>
<keyword evidence="2" id="KW-1185">Reference proteome</keyword>
<dbReference type="EMBL" id="CM004390">
    <property type="protein sequence ID" value="KAG8656349.1"/>
    <property type="molecule type" value="Genomic_DNA"/>
</dbReference>
<name>A0ACB7HWM7_MANES</name>
<dbReference type="Proteomes" id="UP000091857">
    <property type="component" value="Chromosome 4"/>
</dbReference>
<sequence length="674" mass="77075">MGKTVGTLQLLIGCCKTTSESDRCQNDTDDRSKLPAPPPYQLKEYDDRSELPAPPPHELKLYGYKELAVATEYFSQDYLLGEGGFGQVYKATLDGEEVAIKKLKIIKLEKKLEESEFLTCVNHPNIVKMIGLCREGSNRVLVLEFVPNKTLTYHLHDEKNKILDWPTRMKIALQSANGLLYLHQGCKPKIIHRDMKVDNILLDNNFNAKVADFSLSNFLSDTDKVSHITSLFRGTNGYADPEYGNIQKISDKLDIYSFGVILLELITGRKPCSDYGDATIVKWAKSRIGQALYENDYTSLVDPRLKKYEELEMIRMIYCAAASLYKPSSFRPNIKQIIEVLDRKMLPEEIMDRNDIDGLLDGIPPNTQINMPKMYGFEELATATEFFSNAHLLGEGALGQVFKATLDGNDVVIKRLKRIRPENTLKEMKFLGVVRHPNLVKVIGYCSEGANRVLVSEFVPNRTLTYHLHGKYILDWSKRINIAIHSAKGLEYLHENCKPKVLHGYIKTNNILLDDNFEPKIADFGLYDFLPDRFFSTHISTGSIFYADIDQQKLSEKSDVYFFGIILLELISGREYIVNGFPIFSWAEDLIKHALDNGECEYTNLVDSRLQEEYDREEMLRMIYCVAASVYKPPRFRPNISKIVQVLEGRMPWSIIWGENDNAFLNSLVRPFDL</sequence>
<evidence type="ECO:0000313" key="2">
    <source>
        <dbReference type="Proteomes" id="UP000091857"/>
    </source>
</evidence>
<protein>
    <submittedName>
        <fullName evidence="1">Uncharacterized protein</fullName>
    </submittedName>
</protein>
<comment type="caution">
    <text evidence="1">The sequence shown here is derived from an EMBL/GenBank/DDBJ whole genome shotgun (WGS) entry which is preliminary data.</text>
</comment>
<reference evidence="2" key="1">
    <citation type="journal article" date="2016" name="Nat. Biotechnol.">
        <title>Sequencing wild and cultivated cassava and related species reveals extensive interspecific hybridization and genetic diversity.</title>
        <authorList>
            <person name="Bredeson J.V."/>
            <person name="Lyons J.B."/>
            <person name="Prochnik S.E."/>
            <person name="Wu G.A."/>
            <person name="Ha C.M."/>
            <person name="Edsinger-Gonzales E."/>
            <person name="Grimwood J."/>
            <person name="Schmutz J."/>
            <person name="Rabbi I.Y."/>
            <person name="Egesi C."/>
            <person name="Nauluvula P."/>
            <person name="Lebot V."/>
            <person name="Ndunguru J."/>
            <person name="Mkamilo G."/>
            <person name="Bart R.S."/>
            <person name="Setter T.L."/>
            <person name="Gleadow R.M."/>
            <person name="Kulakow P."/>
            <person name="Ferguson M.E."/>
            <person name="Rounsley S."/>
            <person name="Rokhsar D.S."/>
        </authorList>
    </citation>
    <scope>NUCLEOTIDE SEQUENCE [LARGE SCALE GENOMIC DNA]</scope>
    <source>
        <strain evidence="2">cv. AM560-2</strain>
    </source>
</reference>
<accession>A0ACB7HWM7</accession>